<organism evidence="1 2">
    <name type="scientific">Cladophialophora yegresii CBS 114405</name>
    <dbReference type="NCBI Taxonomy" id="1182544"/>
    <lineage>
        <taxon>Eukaryota</taxon>
        <taxon>Fungi</taxon>
        <taxon>Dikarya</taxon>
        <taxon>Ascomycota</taxon>
        <taxon>Pezizomycotina</taxon>
        <taxon>Eurotiomycetes</taxon>
        <taxon>Chaetothyriomycetidae</taxon>
        <taxon>Chaetothyriales</taxon>
        <taxon>Herpotrichiellaceae</taxon>
        <taxon>Cladophialophora</taxon>
    </lineage>
</organism>
<name>W9WRP4_9EURO</name>
<dbReference type="OrthoDB" id="4157720at2759"/>
<dbReference type="Proteomes" id="UP000019473">
    <property type="component" value="Unassembled WGS sequence"/>
</dbReference>
<dbReference type="GeneID" id="19179762"/>
<evidence type="ECO:0000313" key="2">
    <source>
        <dbReference type="Proteomes" id="UP000019473"/>
    </source>
</evidence>
<evidence type="ECO:0000313" key="1">
    <source>
        <dbReference type="EMBL" id="EXJ61024.1"/>
    </source>
</evidence>
<dbReference type="EMBL" id="AMGW01000003">
    <property type="protein sequence ID" value="EXJ61024.1"/>
    <property type="molecule type" value="Genomic_DNA"/>
</dbReference>
<dbReference type="VEuPathDB" id="FungiDB:A1O7_05177"/>
<dbReference type="AlphaFoldDB" id="W9WRP4"/>
<keyword evidence="2" id="KW-1185">Reference proteome</keyword>
<sequence length="206" mass="23578">MKEEEWLGGKNEGNDVGVCCCGYKIENEGDTRQASISIRIDSYPPYLGTFAREPILVKGSTSRRIMQLLELDVPIPKIAQKLAKRNSAERYTTIEVQSVIHTCSLLGLKGDSPYATESWENESIEGWWLKEDSYCESLLREQPITEKDCGYDCDDGWWKGRQCAGHRDWNRWACCSIGPEERRRERYRLYDLYGSDALRTGSDGSD</sequence>
<accession>W9WRP4</accession>
<comment type="caution">
    <text evidence="1">The sequence shown here is derived from an EMBL/GenBank/DDBJ whole genome shotgun (WGS) entry which is preliminary data.</text>
</comment>
<dbReference type="RefSeq" id="XP_007757377.1">
    <property type="nucleotide sequence ID" value="XM_007759187.1"/>
</dbReference>
<reference evidence="1 2" key="1">
    <citation type="submission" date="2013-03" db="EMBL/GenBank/DDBJ databases">
        <title>The Genome Sequence of Cladophialophora yegresii CBS 114405.</title>
        <authorList>
            <consortium name="The Broad Institute Genomics Platform"/>
            <person name="Cuomo C."/>
            <person name="de Hoog S."/>
            <person name="Gorbushina A."/>
            <person name="Walker B."/>
            <person name="Young S.K."/>
            <person name="Zeng Q."/>
            <person name="Gargeya S."/>
            <person name="Fitzgerald M."/>
            <person name="Haas B."/>
            <person name="Abouelleil A."/>
            <person name="Allen A.W."/>
            <person name="Alvarado L."/>
            <person name="Arachchi H.M."/>
            <person name="Berlin A.M."/>
            <person name="Chapman S.B."/>
            <person name="Gainer-Dewar J."/>
            <person name="Goldberg J."/>
            <person name="Griggs A."/>
            <person name="Gujja S."/>
            <person name="Hansen M."/>
            <person name="Howarth C."/>
            <person name="Imamovic A."/>
            <person name="Ireland A."/>
            <person name="Larimer J."/>
            <person name="McCowan C."/>
            <person name="Murphy C."/>
            <person name="Pearson M."/>
            <person name="Poon T.W."/>
            <person name="Priest M."/>
            <person name="Roberts A."/>
            <person name="Saif S."/>
            <person name="Shea T."/>
            <person name="Sisk P."/>
            <person name="Sykes S."/>
            <person name="Wortman J."/>
            <person name="Nusbaum C."/>
            <person name="Birren B."/>
        </authorList>
    </citation>
    <scope>NUCLEOTIDE SEQUENCE [LARGE SCALE GENOMIC DNA]</scope>
    <source>
        <strain evidence="1 2">CBS 114405</strain>
    </source>
</reference>
<proteinExistence type="predicted"/>
<gene>
    <name evidence="1" type="ORF">A1O7_05177</name>
</gene>
<dbReference type="HOGENOM" id="CLU_122944_0_0_1"/>
<protein>
    <submittedName>
        <fullName evidence="1">Uncharacterized protein</fullName>
    </submittedName>
</protein>